<sequence length="263" mass="29867">MFESIDQLGRKHSFENRPKHIVSLVPSQTELLHDLGLENEVVGITKFCIHPTEWFNNKPSIGGTKNVKMDAVKALQPDLIIANKEENVKEQIEALEAIAPVWVSDVNHLKDALAMIEAIGNITNTNQKAQHLIKEINSGFNQLKTTNTTLKTAYLIWRKPYMTVGGDTYINDMLQYAGFENVFANEKRYPAITIEQITEKKCDLLLLSSEPYPFKQQHIEALQAALPRIKIVLVDGEMFSWYGSRLIAAASYFKTLQETIRLH</sequence>
<comment type="caution">
    <text evidence="3">The sequence shown here is derived from an EMBL/GenBank/DDBJ whole genome shotgun (WGS) entry which is preliminary data.</text>
</comment>
<dbReference type="Proteomes" id="UP001595906">
    <property type="component" value="Unassembled WGS sequence"/>
</dbReference>
<dbReference type="InterPro" id="IPR050902">
    <property type="entry name" value="ABC_Transporter_SBP"/>
</dbReference>
<dbReference type="PANTHER" id="PTHR30535">
    <property type="entry name" value="VITAMIN B12-BINDING PROTEIN"/>
    <property type="match status" value="1"/>
</dbReference>
<dbReference type="PANTHER" id="PTHR30535:SF35">
    <property type="entry name" value="PERIPLASMIC BINDING PROTEIN"/>
    <property type="match status" value="1"/>
</dbReference>
<reference evidence="4" key="1">
    <citation type="journal article" date="2019" name="Int. J. Syst. Evol. Microbiol.">
        <title>The Global Catalogue of Microorganisms (GCM) 10K type strain sequencing project: providing services to taxonomists for standard genome sequencing and annotation.</title>
        <authorList>
            <consortium name="The Broad Institute Genomics Platform"/>
            <consortium name="The Broad Institute Genome Sequencing Center for Infectious Disease"/>
            <person name="Wu L."/>
            <person name="Ma J."/>
        </authorList>
    </citation>
    <scope>NUCLEOTIDE SEQUENCE [LARGE SCALE GENOMIC DNA]</scope>
    <source>
        <strain evidence="4">CECT 8010</strain>
    </source>
</reference>
<dbReference type="InterPro" id="IPR054828">
    <property type="entry name" value="Vit_B12_bind_prot"/>
</dbReference>
<dbReference type="Pfam" id="PF01497">
    <property type="entry name" value="Peripla_BP_2"/>
    <property type="match status" value="1"/>
</dbReference>
<accession>A0ABV8Q0A6</accession>
<gene>
    <name evidence="3" type="ORF">ACFOW1_12395</name>
</gene>
<evidence type="ECO:0000313" key="3">
    <source>
        <dbReference type="EMBL" id="MFC4232694.1"/>
    </source>
</evidence>
<evidence type="ECO:0000256" key="1">
    <source>
        <dbReference type="ARBA" id="ARBA00022729"/>
    </source>
</evidence>
<keyword evidence="1" id="KW-0732">Signal</keyword>
<organism evidence="3 4">
    <name type="scientific">Parasediminibacterium paludis</name>
    <dbReference type="NCBI Taxonomy" id="908966"/>
    <lineage>
        <taxon>Bacteria</taxon>
        <taxon>Pseudomonadati</taxon>
        <taxon>Bacteroidota</taxon>
        <taxon>Chitinophagia</taxon>
        <taxon>Chitinophagales</taxon>
        <taxon>Chitinophagaceae</taxon>
        <taxon>Parasediminibacterium</taxon>
    </lineage>
</organism>
<keyword evidence="4" id="KW-1185">Reference proteome</keyword>
<dbReference type="InterPro" id="IPR002491">
    <property type="entry name" value="ABC_transptr_periplasmic_BD"/>
</dbReference>
<evidence type="ECO:0000313" key="4">
    <source>
        <dbReference type="Proteomes" id="UP001595906"/>
    </source>
</evidence>
<name>A0ABV8Q0A6_9BACT</name>
<dbReference type="EMBL" id="JBHSDC010000024">
    <property type="protein sequence ID" value="MFC4232694.1"/>
    <property type="molecule type" value="Genomic_DNA"/>
</dbReference>
<proteinExistence type="predicted"/>
<dbReference type="Gene3D" id="3.40.50.1980">
    <property type="entry name" value="Nitrogenase molybdenum iron protein domain"/>
    <property type="match status" value="2"/>
</dbReference>
<dbReference type="NCBIfam" id="NF038402">
    <property type="entry name" value="TroA_like"/>
    <property type="match status" value="1"/>
</dbReference>
<evidence type="ECO:0000259" key="2">
    <source>
        <dbReference type="PROSITE" id="PS50983"/>
    </source>
</evidence>
<feature type="domain" description="Fe/B12 periplasmic-binding" evidence="2">
    <location>
        <begin position="20"/>
        <end position="263"/>
    </location>
</feature>
<protein>
    <submittedName>
        <fullName evidence="3">ABC transporter substrate-binding protein</fullName>
    </submittedName>
</protein>
<dbReference type="SUPFAM" id="SSF53807">
    <property type="entry name" value="Helical backbone' metal receptor"/>
    <property type="match status" value="1"/>
</dbReference>
<dbReference type="PROSITE" id="PS50983">
    <property type="entry name" value="FE_B12_PBP"/>
    <property type="match status" value="1"/>
</dbReference>
<dbReference type="RefSeq" id="WP_379014652.1">
    <property type="nucleotide sequence ID" value="NZ_JBHSDC010000024.1"/>
</dbReference>